<dbReference type="AlphaFoldDB" id="A0A9D2KKE4"/>
<dbReference type="HAMAP" id="MF_00108">
    <property type="entry name" value="IspD"/>
    <property type="match status" value="1"/>
</dbReference>
<dbReference type="InterPro" id="IPR001228">
    <property type="entry name" value="IspD"/>
</dbReference>
<dbReference type="InterPro" id="IPR034683">
    <property type="entry name" value="IspD/TarI"/>
</dbReference>
<dbReference type="GO" id="GO:0050518">
    <property type="term" value="F:2-C-methyl-D-erythritol 4-phosphate cytidylyltransferase activity"/>
    <property type="evidence" value="ECO:0007669"/>
    <property type="project" value="UniProtKB-UniRule"/>
</dbReference>
<dbReference type="Pfam" id="PF01128">
    <property type="entry name" value="IspD"/>
    <property type="match status" value="2"/>
</dbReference>
<reference evidence="5" key="2">
    <citation type="submission" date="2021-04" db="EMBL/GenBank/DDBJ databases">
        <authorList>
            <person name="Gilroy R."/>
        </authorList>
    </citation>
    <scope>NUCLEOTIDE SEQUENCE</scope>
    <source>
        <strain evidence="5">ChiSjej2B20-11307</strain>
    </source>
</reference>
<proteinExistence type="inferred from homology"/>
<protein>
    <recommendedName>
        <fullName evidence="4">2-C-methyl-D-erythritol 4-phosphate cytidylyltransferase</fullName>
        <ecNumber evidence="4">2.7.7.60</ecNumber>
    </recommendedName>
    <alternativeName>
        <fullName evidence="4">4-diphosphocytidyl-2C-methyl-D-erythritol synthase</fullName>
    </alternativeName>
    <alternativeName>
        <fullName evidence="4">MEP cytidylyltransferase</fullName>
        <shortName evidence="4">MCT</shortName>
    </alternativeName>
</protein>
<keyword evidence="3 4" id="KW-0414">Isoprene biosynthesis</keyword>
<comment type="pathway">
    <text evidence="4">Isoprenoid biosynthesis; isopentenyl diphosphate biosynthesis via DXP pathway; isopentenyl diphosphate from 1-deoxy-D-xylulose 5-phosphate: step 2/6.</text>
</comment>
<dbReference type="EMBL" id="DXAK01000019">
    <property type="protein sequence ID" value="HJA06333.1"/>
    <property type="molecule type" value="Genomic_DNA"/>
</dbReference>
<evidence type="ECO:0000313" key="5">
    <source>
        <dbReference type="EMBL" id="HJA06333.1"/>
    </source>
</evidence>
<dbReference type="EC" id="2.7.7.60" evidence="4"/>
<gene>
    <name evidence="4" type="primary">ispD</name>
    <name evidence="5" type="ORF">H9798_04185</name>
</gene>
<comment type="caution">
    <text evidence="5">The sequence shown here is derived from an EMBL/GenBank/DDBJ whole genome shotgun (WGS) entry which is preliminary data.</text>
</comment>
<keyword evidence="1 4" id="KW-0808">Transferase</keyword>
<dbReference type="GO" id="GO:0019288">
    <property type="term" value="P:isopentenyl diphosphate biosynthetic process, methylerythritol 4-phosphate pathway"/>
    <property type="evidence" value="ECO:0007669"/>
    <property type="project" value="UniProtKB-UniRule"/>
</dbReference>
<dbReference type="InterPro" id="IPR050088">
    <property type="entry name" value="IspD/TarI_cytidylyltransf_bact"/>
</dbReference>
<feature type="site" description="Positions MEP for the nucleophilic attack" evidence="4">
    <location>
        <position position="236"/>
    </location>
</feature>
<evidence type="ECO:0000256" key="2">
    <source>
        <dbReference type="ARBA" id="ARBA00022695"/>
    </source>
</evidence>
<dbReference type="InterPro" id="IPR029044">
    <property type="entry name" value="Nucleotide-diphossugar_trans"/>
</dbReference>
<evidence type="ECO:0000256" key="1">
    <source>
        <dbReference type="ARBA" id="ARBA00022679"/>
    </source>
</evidence>
<evidence type="ECO:0000256" key="4">
    <source>
        <dbReference type="HAMAP-Rule" id="MF_00108"/>
    </source>
</evidence>
<name>A0A9D2KKE4_9FIRM</name>
<organism evidence="5 6">
    <name type="scientific">Candidatus Mediterraneibacter pullicola</name>
    <dbReference type="NCBI Taxonomy" id="2838682"/>
    <lineage>
        <taxon>Bacteria</taxon>
        <taxon>Bacillati</taxon>
        <taxon>Bacillota</taxon>
        <taxon>Clostridia</taxon>
        <taxon>Lachnospirales</taxon>
        <taxon>Lachnospiraceae</taxon>
        <taxon>Mediterraneibacter</taxon>
    </lineage>
</organism>
<feature type="site" description="Positions MEP for the nucleophilic attack" evidence="4">
    <location>
        <position position="156"/>
    </location>
</feature>
<dbReference type="PANTHER" id="PTHR32125:SF4">
    <property type="entry name" value="2-C-METHYL-D-ERYTHRITOL 4-PHOSPHATE CYTIDYLYLTRANSFERASE, CHLOROPLASTIC"/>
    <property type="match status" value="1"/>
</dbReference>
<dbReference type="CDD" id="cd02516">
    <property type="entry name" value="CDP-ME_synthetase"/>
    <property type="match status" value="1"/>
</dbReference>
<dbReference type="Gene3D" id="3.90.550.10">
    <property type="entry name" value="Spore Coat Polysaccharide Biosynthesis Protein SpsA, Chain A"/>
    <property type="match status" value="1"/>
</dbReference>
<comment type="catalytic activity">
    <reaction evidence="4">
        <text>2-C-methyl-D-erythritol 4-phosphate + CTP + H(+) = 4-CDP-2-C-methyl-D-erythritol + diphosphate</text>
        <dbReference type="Rhea" id="RHEA:13429"/>
        <dbReference type="ChEBI" id="CHEBI:15378"/>
        <dbReference type="ChEBI" id="CHEBI:33019"/>
        <dbReference type="ChEBI" id="CHEBI:37563"/>
        <dbReference type="ChEBI" id="CHEBI:57823"/>
        <dbReference type="ChEBI" id="CHEBI:58262"/>
        <dbReference type="EC" id="2.7.7.60"/>
    </reaction>
</comment>
<dbReference type="SUPFAM" id="SSF53448">
    <property type="entry name" value="Nucleotide-diphospho-sugar transferases"/>
    <property type="match status" value="1"/>
</dbReference>
<accession>A0A9D2KKE4</accession>
<dbReference type="PANTHER" id="PTHR32125">
    <property type="entry name" value="2-C-METHYL-D-ERYTHRITOL 4-PHOSPHATE CYTIDYLYLTRANSFERASE, CHLOROPLASTIC"/>
    <property type="match status" value="1"/>
</dbReference>
<feature type="site" description="Transition state stabilizer" evidence="4">
    <location>
        <position position="25"/>
    </location>
</feature>
<evidence type="ECO:0000313" key="6">
    <source>
        <dbReference type="Proteomes" id="UP000824223"/>
    </source>
</evidence>
<feature type="site" description="Transition state stabilizer" evidence="4">
    <location>
        <position position="18"/>
    </location>
</feature>
<comment type="similarity">
    <text evidence="4">Belongs to the IspD/TarI cytidylyltransferase family. IspD subfamily.</text>
</comment>
<sequence length="257" mass="28913">MGKVYCTAIVLAAGSGKRMGSKVHKQYLLIGGRPVLYYSLKAFQDSELIDEIILVTGSGEEEYCHEEIVKKYGISKVNAIVSGGTERYHSVWCGLRETKDGYVYIHDGARPFVDEEIIRRGYECVAVEKACAAGMPSKDTVKIADEKGFVTETPNRSSVWTIQTPQIFDVRLVKDAYSILMKQEDSDTLEKQEGIEPDIEENKTAKRIFITDDAMVVEQMLGCPVRLFEGSYENIKITTPEDLQIAEVFLRRMGKVF</sequence>
<keyword evidence="2 4" id="KW-0548">Nucleotidyltransferase</keyword>
<comment type="function">
    <text evidence="4">Catalyzes the formation of 4-diphosphocytidyl-2-C-methyl-D-erythritol from CTP and 2-C-methyl-D-erythritol 4-phosphate (MEP).</text>
</comment>
<reference evidence="5" key="1">
    <citation type="journal article" date="2021" name="PeerJ">
        <title>Extensive microbial diversity within the chicken gut microbiome revealed by metagenomics and culture.</title>
        <authorList>
            <person name="Gilroy R."/>
            <person name="Ravi A."/>
            <person name="Getino M."/>
            <person name="Pursley I."/>
            <person name="Horton D.L."/>
            <person name="Alikhan N.F."/>
            <person name="Baker D."/>
            <person name="Gharbi K."/>
            <person name="Hall N."/>
            <person name="Watson M."/>
            <person name="Adriaenssens E.M."/>
            <person name="Foster-Nyarko E."/>
            <person name="Jarju S."/>
            <person name="Secka A."/>
            <person name="Antonio M."/>
            <person name="Oren A."/>
            <person name="Chaudhuri R.R."/>
            <person name="La Ragione R."/>
            <person name="Hildebrand F."/>
            <person name="Pallen M.J."/>
        </authorList>
    </citation>
    <scope>NUCLEOTIDE SEQUENCE</scope>
    <source>
        <strain evidence="5">ChiSjej2B20-11307</strain>
    </source>
</reference>
<dbReference type="Proteomes" id="UP000824223">
    <property type="component" value="Unassembled WGS sequence"/>
</dbReference>
<evidence type="ECO:0000256" key="3">
    <source>
        <dbReference type="ARBA" id="ARBA00023229"/>
    </source>
</evidence>